<keyword evidence="1" id="KW-0812">Transmembrane</keyword>
<keyword evidence="1" id="KW-0472">Membrane</keyword>
<keyword evidence="4" id="KW-1185">Reference proteome</keyword>
<feature type="transmembrane region" description="Helical" evidence="1">
    <location>
        <begin position="40"/>
        <end position="60"/>
    </location>
</feature>
<reference evidence="3 4" key="1">
    <citation type="submission" date="2017-07" db="EMBL/GenBank/DDBJ databases">
        <title>Flavobacterium cyanobacteriorum sp. nov., isolated from cyanobacterial aggregates in a eutrophic lake.</title>
        <authorList>
            <person name="Cai H."/>
        </authorList>
    </citation>
    <scope>NUCLEOTIDE SEQUENCE [LARGE SCALE GENOMIC DNA]</scope>
    <source>
        <strain evidence="3 4">TH167</strain>
    </source>
</reference>
<evidence type="ECO:0000313" key="3">
    <source>
        <dbReference type="EMBL" id="OYQ43294.1"/>
    </source>
</evidence>
<feature type="domain" description="VanZ-like" evidence="2">
    <location>
        <begin position="34"/>
        <end position="120"/>
    </location>
</feature>
<evidence type="ECO:0000313" key="4">
    <source>
        <dbReference type="Proteomes" id="UP000216035"/>
    </source>
</evidence>
<dbReference type="EMBL" id="NOXX01000206">
    <property type="protein sequence ID" value="OYQ43294.1"/>
    <property type="molecule type" value="Genomic_DNA"/>
</dbReference>
<comment type="caution">
    <text evidence="3">The sequence shown here is derived from an EMBL/GenBank/DDBJ whole genome shotgun (WGS) entry which is preliminary data.</text>
</comment>
<accession>A0A255ZQV7</accession>
<evidence type="ECO:0000259" key="2">
    <source>
        <dbReference type="Pfam" id="PF04892"/>
    </source>
</evidence>
<evidence type="ECO:0000256" key="1">
    <source>
        <dbReference type="SAM" id="Phobius"/>
    </source>
</evidence>
<sequence length="130" mass="15065">MAPKIIKSVPAILWSAVVLYLCLTDVTGLPHVKIYEFDKLSHFTFHFIFTALWFFAFAEWKPEKSKSSHLKKAALLSFSYGLIIEFLQHYCTVGRHGDWRDVVGNSFGTIAFILCYNIFRRLKQRKQTAS</sequence>
<feature type="transmembrane region" description="Helical" evidence="1">
    <location>
        <begin position="72"/>
        <end position="90"/>
    </location>
</feature>
<name>A0A255ZQV7_9FLAO</name>
<dbReference type="Proteomes" id="UP000216035">
    <property type="component" value="Unassembled WGS sequence"/>
</dbReference>
<dbReference type="AlphaFoldDB" id="A0A255ZQV7"/>
<proteinExistence type="predicted"/>
<feature type="transmembrane region" description="Helical" evidence="1">
    <location>
        <begin position="102"/>
        <end position="119"/>
    </location>
</feature>
<organism evidence="3 4">
    <name type="scientific">Flavobacterium aurantiibacter</name>
    <dbReference type="NCBI Taxonomy" id="2023067"/>
    <lineage>
        <taxon>Bacteria</taxon>
        <taxon>Pseudomonadati</taxon>
        <taxon>Bacteroidota</taxon>
        <taxon>Flavobacteriia</taxon>
        <taxon>Flavobacteriales</taxon>
        <taxon>Flavobacteriaceae</taxon>
        <taxon>Flavobacterium</taxon>
    </lineage>
</organism>
<keyword evidence="1" id="KW-1133">Transmembrane helix</keyword>
<dbReference type="InterPro" id="IPR006976">
    <property type="entry name" value="VanZ-like"/>
</dbReference>
<dbReference type="PANTHER" id="PTHR28008:SF1">
    <property type="entry name" value="DOMAIN PROTEIN, PUTATIVE (AFU_ORTHOLOGUE AFUA_3G10980)-RELATED"/>
    <property type="match status" value="1"/>
</dbReference>
<protein>
    <recommendedName>
        <fullName evidence="2">VanZ-like domain-containing protein</fullName>
    </recommendedName>
</protein>
<gene>
    <name evidence="3" type="ORF">CHX27_10365</name>
</gene>
<dbReference type="PANTHER" id="PTHR28008">
    <property type="entry name" value="DOMAIN PROTEIN, PUTATIVE (AFU_ORTHOLOGUE AFUA_3G10980)-RELATED"/>
    <property type="match status" value="1"/>
</dbReference>
<dbReference type="Pfam" id="PF04892">
    <property type="entry name" value="VanZ"/>
    <property type="match status" value="1"/>
</dbReference>
<dbReference type="NCBIfam" id="NF037970">
    <property type="entry name" value="vanZ_1"/>
    <property type="match status" value="1"/>
</dbReference>
<dbReference type="OrthoDB" id="5472246at2"/>